<evidence type="ECO:0008006" key="3">
    <source>
        <dbReference type="Google" id="ProtNLM"/>
    </source>
</evidence>
<reference evidence="2" key="1">
    <citation type="submission" date="2016-10" db="EMBL/GenBank/DDBJ databases">
        <authorList>
            <person name="Varghese N."/>
            <person name="Submissions S."/>
        </authorList>
    </citation>
    <scope>NUCLEOTIDE SEQUENCE [LARGE SCALE GENOMIC DNA]</scope>
    <source>
        <strain evidence="2">DSM 26348</strain>
    </source>
</reference>
<dbReference type="EMBL" id="FOQD01000007">
    <property type="protein sequence ID" value="SFI29844.1"/>
    <property type="molecule type" value="Genomic_DNA"/>
</dbReference>
<evidence type="ECO:0000313" key="2">
    <source>
        <dbReference type="Proteomes" id="UP000199518"/>
    </source>
</evidence>
<dbReference type="Proteomes" id="UP000199518">
    <property type="component" value="Unassembled WGS sequence"/>
</dbReference>
<accession>A0A1I3H291</accession>
<evidence type="ECO:0000313" key="1">
    <source>
        <dbReference type="EMBL" id="SFI29844.1"/>
    </source>
</evidence>
<dbReference type="RefSeq" id="WP_139228417.1">
    <property type="nucleotide sequence ID" value="NZ_FOQD01000007.1"/>
</dbReference>
<protein>
    <recommendedName>
        <fullName evidence="3">Carboxypeptidase regulatory-like domain-containing protein</fullName>
    </recommendedName>
</protein>
<gene>
    <name evidence="1" type="ORF">SAMN05421753_107223</name>
</gene>
<proteinExistence type="predicted"/>
<keyword evidence="2" id="KW-1185">Reference proteome</keyword>
<name>A0A1I3H291_9PLAN</name>
<dbReference type="AlphaFoldDB" id="A0A1I3H291"/>
<dbReference type="OrthoDB" id="287681at2"/>
<organism evidence="1 2">
    <name type="scientific">Planctomicrobium piriforme</name>
    <dbReference type="NCBI Taxonomy" id="1576369"/>
    <lineage>
        <taxon>Bacteria</taxon>
        <taxon>Pseudomonadati</taxon>
        <taxon>Planctomycetota</taxon>
        <taxon>Planctomycetia</taxon>
        <taxon>Planctomycetales</taxon>
        <taxon>Planctomycetaceae</taxon>
        <taxon>Planctomicrobium</taxon>
    </lineage>
</organism>
<sequence length="166" mass="17964">MKYVKYLVVLMAALAVTSGVRWYRSTWDPYPRLPLTGTVTLDGVPMADGYVFFEPKENQPTHSGGLVRGGKFDVPRAEGVVPGLYSVAIIAASDLMAPPNSPGTVMSPISPTTAIETSTVSTADAERVVIPLRYNKETVLRAQVKAGLPNHFQFELLSDSEPGLRN</sequence>